<dbReference type="SUPFAM" id="SSF55811">
    <property type="entry name" value="Nudix"/>
    <property type="match status" value="1"/>
</dbReference>
<comment type="cofactor">
    <cofactor evidence="2">
        <name>Mg(2+)</name>
        <dbReference type="ChEBI" id="CHEBI:18420"/>
    </cofactor>
</comment>
<comment type="catalytic activity">
    <reaction evidence="1">
        <text>GDP-alpha-D-mannose + H2O = alpha-D-mannose 1-phosphate + GMP + 2 H(+)</text>
        <dbReference type="Rhea" id="RHEA:27978"/>
        <dbReference type="ChEBI" id="CHEBI:15377"/>
        <dbReference type="ChEBI" id="CHEBI:15378"/>
        <dbReference type="ChEBI" id="CHEBI:57527"/>
        <dbReference type="ChEBI" id="CHEBI:58115"/>
        <dbReference type="ChEBI" id="CHEBI:58409"/>
    </reaction>
</comment>
<dbReference type="RefSeq" id="WP_229433801.1">
    <property type="nucleotide sequence ID" value="NZ_JAJHPV010000020.1"/>
</dbReference>
<dbReference type="InterPro" id="IPR015797">
    <property type="entry name" value="NUDIX_hydrolase-like_dom_sf"/>
</dbReference>
<evidence type="ECO:0000256" key="7">
    <source>
        <dbReference type="ARBA" id="ARBA00032162"/>
    </source>
</evidence>
<gene>
    <name evidence="10" type="ORF">LMJ30_17995</name>
</gene>
<evidence type="ECO:0000256" key="2">
    <source>
        <dbReference type="ARBA" id="ARBA00001946"/>
    </source>
</evidence>
<comment type="subunit">
    <text evidence="4">Homodimer.</text>
</comment>
<protein>
    <recommendedName>
        <fullName evidence="5">GDP-mannose pyrophosphatase</fullName>
    </recommendedName>
    <alternativeName>
        <fullName evidence="7">GDP-mannose hydrolase</fullName>
    </alternativeName>
    <alternativeName>
        <fullName evidence="8">GDPMK</fullName>
    </alternativeName>
</protein>
<reference evidence="10 11" key="1">
    <citation type="submission" date="2021-11" db="EMBL/GenBank/DDBJ databases">
        <authorList>
            <person name="Huq M.A."/>
        </authorList>
    </citation>
    <scope>NUCLEOTIDE SEQUENCE [LARGE SCALE GENOMIC DNA]</scope>
    <source>
        <strain evidence="10 11">MAHUQ-52</strain>
    </source>
</reference>
<evidence type="ECO:0000259" key="9">
    <source>
        <dbReference type="PROSITE" id="PS51462"/>
    </source>
</evidence>
<keyword evidence="11" id="KW-1185">Reference proteome</keyword>
<evidence type="ECO:0000313" key="10">
    <source>
        <dbReference type="EMBL" id="MCC6072829.1"/>
    </source>
</evidence>
<evidence type="ECO:0000256" key="6">
    <source>
        <dbReference type="ARBA" id="ARBA00022801"/>
    </source>
</evidence>
<feature type="domain" description="Nudix hydrolase" evidence="9">
    <location>
        <begin position="44"/>
        <end position="182"/>
    </location>
</feature>
<dbReference type="InterPro" id="IPR000086">
    <property type="entry name" value="NUDIX_hydrolase_dom"/>
</dbReference>
<comment type="similarity">
    <text evidence="3">Belongs to the Nudix hydrolase family. NudK subfamily.</text>
</comment>
<dbReference type="CDD" id="cd24157">
    <property type="entry name" value="NUDIX_GDPMK"/>
    <property type="match status" value="1"/>
</dbReference>
<name>A0ABS8J042_9BURK</name>
<evidence type="ECO:0000256" key="8">
    <source>
        <dbReference type="ARBA" id="ARBA00032272"/>
    </source>
</evidence>
<proteinExistence type="inferred from homology"/>
<evidence type="ECO:0000313" key="11">
    <source>
        <dbReference type="Proteomes" id="UP001198701"/>
    </source>
</evidence>
<dbReference type="Pfam" id="PF00293">
    <property type="entry name" value="NUDIX"/>
    <property type="match status" value="1"/>
</dbReference>
<dbReference type="NCBIfam" id="TIGR00052">
    <property type="entry name" value="nudix-type nucleoside diphosphatase, YffH/AdpP family"/>
    <property type="match status" value="1"/>
</dbReference>
<comment type="caution">
    <text evidence="10">The sequence shown here is derived from an EMBL/GenBank/DDBJ whole genome shotgun (WGS) entry which is preliminary data.</text>
</comment>
<dbReference type="PANTHER" id="PTHR11839">
    <property type="entry name" value="UDP/ADP-SUGAR PYROPHOSPHATASE"/>
    <property type="match status" value="1"/>
</dbReference>
<dbReference type="Gene3D" id="3.90.79.10">
    <property type="entry name" value="Nucleoside Triphosphate Pyrophosphohydrolase"/>
    <property type="match status" value="1"/>
</dbReference>
<evidence type="ECO:0000256" key="5">
    <source>
        <dbReference type="ARBA" id="ARBA00016377"/>
    </source>
</evidence>
<evidence type="ECO:0000256" key="3">
    <source>
        <dbReference type="ARBA" id="ARBA00007275"/>
    </source>
</evidence>
<evidence type="ECO:0000256" key="1">
    <source>
        <dbReference type="ARBA" id="ARBA00000847"/>
    </source>
</evidence>
<accession>A0ABS8J042</accession>
<sequence>MENERVRITGEEILSDNFYTLKKITYELRRTDGRWQKQEREAYVGGNGVTALLYNKKNRTVLMTRQFRVPAYLNKHDGFMIETPAGMLDGEPPEKRVRAEVEEETGYRAENLEKVLELFMSPASVTERVHLFIGEYDPGKRVGDGGGLDEEGEDIEVVELAFDEALAMVARGEIVDAKTVILLQYLQLRHIQIDGEQGSEAR</sequence>
<dbReference type="PANTHER" id="PTHR11839:SF18">
    <property type="entry name" value="NUDIX HYDROLASE DOMAIN-CONTAINING PROTEIN"/>
    <property type="match status" value="1"/>
</dbReference>
<dbReference type="EMBL" id="JAJHPV010000020">
    <property type="protein sequence ID" value="MCC6072829.1"/>
    <property type="molecule type" value="Genomic_DNA"/>
</dbReference>
<keyword evidence="6" id="KW-0378">Hydrolase</keyword>
<evidence type="ECO:0000256" key="4">
    <source>
        <dbReference type="ARBA" id="ARBA00011738"/>
    </source>
</evidence>
<dbReference type="Proteomes" id="UP001198701">
    <property type="component" value="Unassembled WGS sequence"/>
</dbReference>
<dbReference type="InterPro" id="IPR004385">
    <property type="entry name" value="NDP_pyrophosphatase"/>
</dbReference>
<dbReference type="PROSITE" id="PS51462">
    <property type="entry name" value="NUDIX"/>
    <property type="match status" value="1"/>
</dbReference>
<organism evidence="10 11">
    <name type="scientific">Massilia agrisoli</name>
    <dbReference type="NCBI Taxonomy" id="2892444"/>
    <lineage>
        <taxon>Bacteria</taxon>
        <taxon>Pseudomonadati</taxon>
        <taxon>Pseudomonadota</taxon>
        <taxon>Betaproteobacteria</taxon>
        <taxon>Burkholderiales</taxon>
        <taxon>Oxalobacteraceae</taxon>
        <taxon>Telluria group</taxon>
        <taxon>Massilia</taxon>
    </lineage>
</organism>